<dbReference type="Proteomes" id="UP000637074">
    <property type="component" value="Unassembled WGS sequence"/>
</dbReference>
<reference evidence="1 2" key="1">
    <citation type="journal article" date="2022" name="Int. J. Syst. Evol. Microbiol.">
        <title>Neobacillus kokaensis sp. nov., isolated from soil.</title>
        <authorList>
            <person name="Yuki K."/>
            <person name="Matsubara H."/>
            <person name="Yamaguchi S."/>
        </authorList>
    </citation>
    <scope>NUCLEOTIDE SEQUENCE [LARGE SCALE GENOMIC DNA]</scope>
    <source>
        <strain evidence="1 2">LOB 377</strain>
    </source>
</reference>
<sequence>MGVDNITLTIGTPLIEVDIELNFNLSDSLVDFIDACLAELKE</sequence>
<gene>
    <name evidence="1" type="ORF">AM1BK_01950</name>
</gene>
<dbReference type="EMBL" id="BNDS01000001">
    <property type="protein sequence ID" value="GHH96652.1"/>
    <property type="molecule type" value="Genomic_DNA"/>
</dbReference>
<dbReference type="RefSeq" id="WP_275671413.1">
    <property type="nucleotide sequence ID" value="NZ_BNDS01000001.1"/>
</dbReference>
<accession>A0ABQ3MZ25</accession>
<comment type="caution">
    <text evidence="1">The sequence shown here is derived from an EMBL/GenBank/DDBJ whole genome shotgun (WGS) entry which is preliminary data.</text>
</comment>
<name>A0ABQ3MZ25_9BACI</name>
<keyword evidence="2" id="KW-1185">Reference proteome</keyword>
<protein>
    <submittedName>
        <fullName evidence="1">Uncharacterized protein</fullName>
    </submittedName>
</protein>
<proteinExistence type="predicted"/>
<evidence type="ECO:0000313" key="2">
    <source>
        <dbReference type="Proteomes" id="UP000637074"/>
    </source>
</evidence>
<organism evidence="1 2">
    <name type="scientific">Neobacillus kokaensis</name>
    <dbReference type="NCBI Taxonomy" id="2759023"/>
    <lineage>
        <taxon>Bacteria</taxon>
        <taxon>Bacillati</taxon>
        <taxon>Bacillota</taxon>
        <taxon>Bacilli</taxon>
        <taxon>Bacillales</taxon>
        <taxon>Bacillaceae</taxon>
        <taxon>Neobacillus</taxon>
    </lineage>
</organism>
<evidence type="ECO:0000313" key="1">
    <source>
        <dbReference type="EMBL" id="GHH96652.1"/>
    </source>
</evidence>